<evidence type="ECO:0000313" key="3">
    <source>
        <dbReference type="Proteomes" id="UP000092607"/>
    </source>
</evidence>
<name>A0A1B8Q7S9_MORLA</name>
<dbReference type="InterPro" id="IPR012912">
    <property type="entry name" value="Plasmid_pRiA4b_Orf3-like"/>
</dbReference>
<proteinExistence type="predicted"/>
<reference evidence="2 3" key="1">
    <citation type="submission" date="2016-06" db="EMBL/GenBank/DDBJ databases">
        <title>Draft genome of Moraxella lacunata CCUG 57757A.</title>
        <authorList>
            <person name="Salva-Serra F."/>
            <person name="Engstrom-Jakobsson H."/>
            <person name="Thorell K."/>
            <person name="Gonzales-Siles L."/>
            <person name="Karlsson R."/>
            <person name="Boulund F."/>
            <person name="Engstrand L."/>
            <person name="Kristiansson E."/>
            <person name="Moore E."/>
        </authorList>
    </citation>
    <scope>NUCLEOTIDE SEQUENCE [LARGE SCALE GENOMIC DNA]</scope>
    <source>
        <strain evidence="2 3">CCUG 57757A</strain>
    </source>
</reference>
<dbReference type="SUPFAM" id="SSF159941">
    <property type="entry name" value="MM3350-like"/>
    <property type="match status" value="1"/>
</dbReference>
<dbReference type="OrthoDB" id="9816539at2"/>
<organism evidence="2 3">
    <name type="scientific">Moraxella lacunata</name>
    <dbReference type="NCBI Taxonomy" id="477"/>
    <lineage>
        <taxon>Bacteria</taxon>
        <taxon>Pseudomonadati</taxon>
        <taxon>Pseudomonadota</taxon>
        <taxon>Gammaproteobacteria</taxon>
        <taxon>Moraxellales</taxon>
        <taxon>Moraxellaceae</taxon>
        <taxon>Moraxella</taxon>
    </lineage>
</organism>
<dbReference type="RefSeq" id="WP_065256200.1">
    <property type="nucleotide sequence ID" value="NZ_JARDJM010000013.1"/>
</dbReference>
<protein>
    <recommendedName>
        <fullName evidence="1">Plasmid pRiA4b Orf3-like domain-containing protein</fullName>
    </recommendedName>
</protein>
<evidence type="ECO:0000259" key="1">
    <source>
        <dbReference type="Pfam" id="PF07929"/>
    </source>
</evidence>
<feature type="domain" description="Plasmid pRiA4b Orf3-like" evidence="1">
    <location>
        <begin position="3"/>
        <end position="153"/>
    </location>
</feature>
<dbReference type="Proteomes" id="UP000092607">
    <property type="component" value="Unassembled WGS sequence"/>
</dbReference>
<comment type="caution">
    <text evidence="2">The sequence shown here is derived from an EMBL/GenBank/DDBJ whole genome shotgun (WGS) entry which is preliminary data.</text>
</comment>
<dbReference type="AlphaFoldDB" id="A0A1B8Q7S9"/>
<evidence type="ECO:0000313" key="2">
    <source>
        <dbReference type="EMBL" id="OBX66382.1"/>
    </source>
</evidence>
<dbReference type="EMBL" id="LZMS01000013">
    <property type="protein sequence ID" value="OBX66382.1"/>
    <property type="molecule type" value="Genomic_DNA"/>
</dbReference>
<dbReference type="Pfam" id="PF07929">
    <property type="entry name" value="PRiA4_ORF3"/>
    <property type="match status" value="1"/>
</dbReference>
<gene>
    <name evidence="2" type="ORF">A9309_01365</name>
</gene>
<dbReference type="Gene3D" id="3.10.290.30">
    <property type="entry name" value="MM3350-like"/>
    <property type="match status" value="1"/>
</dbReference>
<accession>A0A1B8Q7S9</accession>
<dbReference type="InterPro" id="IPR024047">
    <property type="entry name" value="MM3350-like_sf"/>
</dbReference>
<sequence>MNTYRLKISLVEPHYPINELHRIVEVSGNIRFDELHQEIFNLFERHDEHLWQFFIARSKMDSFNKLFNDCHEYVLLDDSWQLADELFASENKIHPTSTTLDELSLAEKEYIYYWFDFGDDWLHRIRIEKITQSDDLDGYHFAVIKAVGEIPPQYADEMDELADTPFDPNNISPELDLELSLLSAMMLIVGDPTNPTRFGDLVEAGIADEMLKRELIKPCVSLTHRVQLTAKGESELVRAMEMLGI</sequence>